<reference evidence="9" key="2">
    <citation type="journal article" date="2020" name="Microorganisms">
        <title>Osmotic Adaptation and Compatible Solute Biosynthesis of Phototrophic Bacteria as Revealed from Genome Analyses.</title>
        <authorList>
            <person name="Imhoff J.F."/>
            <person name="Rahn T."/>
            <person name="Kunzel S."/>
            <person name="Keller A."/>
            <person name="Neulinger S.C."/>
        </authorList>
    </citation>
    <scope>NUCLEOTIDE SEQUENCE</scope>
    <source>
        <strain evidence="9">DSM 9154</strain>
    </source>
</reference>
<evidence type="ECO:0000256" key="5">
    <source>
        <dbReference type="ARBA" id="ARBA00023136"/>
    </source>
</evidence>
<feature type="transmembrane region" description="Helical" evidence="7">
    <location>
        <begin position="351"/>
        <end position="369"/>
    </location>
</feature>
<protein>
    <recommendedName>
        <fullName evidence="8">Membrane transport protein MMPL domain-containing protein</fullName>
    </recommendedName>
</protein>
<evidence type="ECO:0000256" key="6">
    <source>
        <dbReference type="SAM" id="MobiDB-lite"/>
    </source>
</evidence>
<organism evidence="9 10">
    <name type="scientific">Rhodovibrio salinarum</name>
    <dbReference type="NCBI Taxonomy" id="1087"/>
    <lineage>
        <taxon>Bacteria</taxon>
        <taxon>Pseudomonadati</taxon>
        <taxon>Pseudomonadota</taxon>
        <taxon>Alphaproteobacteria</taxon>
        <taxon>Rhodospirillales</taxon>
        <taxon>Rhodovibrionaceae</taxon>
        <taxon>Rhodovibrio</taxon>
    </lineage>
</organism>
<feature type="region of interest" description="Disordered" evidence="6">
    <location>
        <begin position="1"/>
        <end position="44"/>
    </location>
</feature>
<feature type="compositionally biased region" description="Low complexity" evidence="6">
    <location>
        <begin position="19"/>
        <end position="33"/>
    </location>
</feature>
<keyword evidence="2" id="KW-1003">Cell membrane</keyword>
<evidence type="ECO:0000256" key="7">
    <source>
        <dbReference type="SAM" id="Phobius"/>
    </source>
</evidence>
<evidence type="ECO:0000313" key="9">
    <source>
        <dbReference type="EMBL" id="MBK1699093.1"/>
    </source>
</evidence>
<evidence type="ECO:0000256" key="4">
    <source>
        <dbReference type="ARBA" id="ARBA00022989"/>
    </source>
</evidence>
<dbReference type="InterPro" id="IPR050545">
    <property type="entry name" value="Mycobact_MmpL"/>
</dbReference>
<dbReference type="Pfam" id="PF03176">
    <property type="entry name" value="MMPL"/>
    <property type="match status" value="2"/>
</dbReference>
<name>A0A934QLW0_9PROT</name>
<feature type="transmembrane region" description="Helical" evidence="7">
    <location>
        <begin position="809"/>
        <end position="831"/>
    </location>
</feature>
<sequence>MPVPTPTGWPPIARPPPTTGSTSTTSGATSAATPPRPTAKRASPVRARLTALLRPLLVLALLGALGAGLLSQVPIRADLSILLPERQSEDLALLQRALQEGPANRTVMIALRPVDPPADAKARTDQLAELSRTMKRALQDSGLFARVANGSLSLDDAALQPFLEHRYRLNPALAADAFSPSSLNQAFDRLLVELRGLGSPLIERIMPRDPTLRIFEVAQLWRGDAGPRKANGVWVGRDGTRAVLLARSKRAAFDAGGQGEVLDAIDAAVRTVEQTHGAITAVRSGPSVIAVESRNTAESESRRLLIWSLPIVALILLIAFRRPSVLVASAVPIAAGFVAGAGAVAAVFGEILAPTLGFGAILIGVGVDYPLHLFAHRRPEEPPTHTARRIWPALALGAATTAIGFLPLVLSSFPGVAQLGVFTLAGLLVAAGGARWILPWLMQPVHLPPAEAVWDRLAPLHAALGRLRLPTLLLTAVAAGWLALLPGSQVWQQDLRGLSPISETRKQVDQSLRADLAATNPRYLLAIDAPDMETLLQRQEALQPTLDKLIADGAVAQVDLLARYLPSAARQRARLASLPDAATLRQRLDRALADQPFSPGTFAPFVTDVAAAKAAGPLTPSEIAAPLLRSRLDTLAVETTHGQVRGFGFFEGLRDEARLRHALAHVDVPGVRLLDLKAETEALMQGYRDETLRWIAVGALLGLGALAIGLRGARAVGQVGASVLVSVTLSAALLVALGTPLTLFHLLGLMVVAGLGLDYAIFLRQAVRDGANSPEAGRDGRRSVAICALTSLSVFAILSTAEIPMLGQLGVTVALGAGVSLLSALVFTGALRTHVTVS</sequence>
<reference evidence="9" key="1">
    <citation type="submission" date="2017-08" db="EMBL/GenBank/DDBJ databases">
        <authorList>
            <person name="Imhoff J.F."/>
            <person name="Rahn T."/>
            <person name="Kuenzel S."/>
            <person name="Neulinger S.C."/>
        </authorList>
    </citation>
    <scope>NUCLEOTIDE SEQUENCE</scope>
    <source>
        <strain evidence="9">DSM 9154</strain>
    </source>
</reference>
<feature type="transmembrane region" description="Helical" evidence="7">
    <location>
        <begin position="416"/>
        <end position="438"/>
    </location>
</feature>
<feature type="transmembrane region" description="Helical" evidence="7">
    <location>
        <begin position="784"/>
        <end position="803"/>
    </location>
</feature>
<keyword evidence="3 7" id="KW-0812">Transmembrane</keyword>
<dbReference type="InterPro" id="IPR004869">
    <property type="entry name" value="MMPL_dom"/>
</dbReference>
<feature type="compositionally biased region" description="Pro residues" evidence="6">
    <location>
        <begin position="1"/>
        <end position="18"/>
    </location>
</feature>
<feature type="transmembrane region" description="Helical" evidence="7">
    <location>
        <begin position="51"/>
        <end position="70"/>
    </location>
</feature>
<feature type="domain" description="Membrane transport protein MMPL" evidence="8">
    <location>
        <begin position="716"/>
        <end position="832"/>
    </location>
</feature>
<evidence type="ECO:0000259" key="8">
    <source>
        <dbReference type="Pfam" id="PF03176"/>
    </source>
</evidence>
<accession>A0A934QLW0</accession>
<feature type="domain" description="Membrane transport protein MMPL" evidence="8">
    <location>
        <begin position="261"/>
        <end position="441"/>
    </location>
</feature>
<evidence type="ECO:0000256" key="3">
    <source>
        <dbReference type="ARBA" id="ARBA00022692"/>
    </source>
</evidence>
<dbReference type="Proteomes" id="UP000778970">
    <property type="component" value="Unassembled WGS sequence"/>
</dbReference>
<dbReference type="EMBL" id="NRRE01000034">
    <property type="protein sequence ID" value="MBK1699093.1"/>
    <property type="molecule type" value="Genomic_DNA"/>
</dbReference>
<keyword evidence="10" id="KW-1185">Reference proteome</keyword>
<keyword evidence="5 7" id="KW-0472">Membrane</keyword>
<feature type="transmembrane region" description="Helical" evidence="7">
    <location>
        <begin position="304"/>
        <end position="320"/>
    </location>
</feature>
<feature type="transmembrane region" description="Helical" evidence="7">
    <location>
        <begin position="390"/>
        <end position="410"/>
    </location>
</feature>
<feature type="transmembrane region" description="Helical" evidence="7">
    <location>
        <begin position="325"/>
        <end position="345"/>
    </location>
</feature>
<comment type="caution">
    <text evidence="9">The sequence shown here is derived from an EMBL/GenBank/DDBJ whole genome shotgun (WGS) entry which is preliminary data.</text>
</comment>
<evidence type="ECO:0000256" key="2">
    <source>
        <dbReference type="ARBA" id="ARBA00022475"/>
    </source>
</evidence>
<feature type="transmembrane region" description="Helical" evidence="7">
    <location>
        <begin position="692"/>
        <end position="710"/>
    </location>
</feature>
<dbReference type="Gene3D" id="1.20.1640.10">
    <property type="entry name" value="Multidrug efflux transporter AcrB transmembrane domain"/>
    <property type="match status" value="2"/>
</dbReference>
<feature type="transmembrane region" description="Helical" evidence="7">
    <location>
        <begin position="743"/>
        <end position="763"/>
    </location>
</feature>
<dbReference type="SUPFAM" id="SSF82866">
    <property type="entry name" value="Multidrug efflux transporter AcrB transmembrane domain"/>
    <property type="match status" value="2"/>
</dbReference>
<evidence type="ECO:0000313" key="10">
    <source>
        <dbReference type="Proteomes" id="UP000778970"/>
    </source>
</evidence>
<dbReference type="GO" id="GO:0005886">
    <property type="term" value="C:plasma membrane"/>
    <property type="evidence" value="ECO:0007669"/>
    <property type="project" value="UniProtKB-SubCell"/>
</dbReference>
<gene>
    <name evidence="9" type="ORF">CKO21_17760</name>
</gene>
<comment type="subcellular location">
    <subcellularLocation>
        <location evidence="1">Cell membrane</location>
        <topology evidence="1">Multi-pass membrane protein</topology>
    </subcellularLocation>
</comment>
<feature type="transmembrane region" description="Helical" evidence="7">
    <location>
        <begin position="719"/>
        <end position="737"/>
    </location>
</feature>
<dbReference type="AlphaFoldDB" id="A0A934QLW0"/>
<evidence type="ECO:0000256" key="1">
    <source>
        <dbReference type="ARBA" id="ARBA00004651"/>
    </source>
</evidence>
<proteinExistence type="predicted"/>
<dbReference type="PANTHER" id="PTHR33406">
    <property type="entry name" value="MEMBRANE PROTEIN MJ1562-RELATED"/>
    <property type="match status" value="1"/>
</dbReference>
<keyword evidence="4 7" id="KW-1133">Transmembrane helix</keyword>
<dbReference type="PANTHER" id="PTHR33406:SF13">
    <property type="entry name" value="MEMBRANE PROTEIN YDFJ"/>
    <property type="match status" value="1"/>
</dbReference>